<evidence type="ECO:0000256" key="8">
    <source>
        <dbReference type="ARBA" id="ARBA00023180"/>
    </source>
</evidence>
<dbReference type="GO" id="GO:0007155">
    <property type="term" value="P:cell adhesion"/>
    <property type="evidence" value="ECO:0007669"/>
    <property type="project" value="UniProtKB-KW"/>
</dbReference>
<dbReference type="PANTHER" id="PTHR24020">
    <property type="entry name" value="COLLAGEN ALPHA"/>
    <property type="match status" value="1"/>
</dbReference>
<evidence type="ECO:0000259" key="11">
    <source>
        <dbReference type="PROSITE" id="PS50234"/>
    </source>
</evidence>
<protein>
    <recommendedName>
        <fullName evidence="11">VWFA domain-containing protein</fullName>
    </recommendedName>
</protein>
<dbReference type="PANTHER" id="PTHR24020:SF86">
    <property type="entry name" value="COLLAGEN, TYPE VI, ALPHA 4"/>
    <property type="match status" value="1"/>
</dbReference>
<dbReference type="CDD" id="cd00198">
    <property type="entry name" value="vWFA"/>
    <property type="match status" value="1"/>
</dbReference>
<keyword evidence="10" id="KW-0812">Transmembrane</keyword>
<evidence type="ECO:0000256" key="5">
    <source>
        <dbReference type="ARBA" id="ARBA00022737"/>
    </source>
</evidence>
<evidence type="ECO:0000313" key="13">
    <source>
        <dbReference type="Proteomes" id="UP001460270"/>
    </source>
</evidence>
<comment type="subcellular location">
    <subcellularLocation>
        <location evidence="1">Secreted</location>
        <location evidence="1">Extracellular space</location>
        <location evidence="1">Extracellular matrix</location>
    </subcellularLocation>
</comment>
<evidence type="ECO:0000256" key="4">
    <source>
        <dbReference type="ARBA" id="ARBA00022729"/>
    </source>
</evidence>
<dbReference type="PROSITE" id="PS50234">
    <property type="entry name" value="VWFA"/>
    <property type="match status" value="6"/>
</dbReference>
<dbReference type="InterPro" id="IPR002035">
    <property type="entry name" value="VWF_A"/>
</dbReference>
<comment type="caution">
    <text evidence="12">The sequence shown here is derived from an EMBL/GenBank/DDBJ whole genome shotgun (WGS) entry which is preliminary data.</text>
</comment>
<feature type="region of interest" description="Disordered" evidence="9">
    <location>
        <begin position="1220"/>
        <end position="1278"/>
    </location>
</feature>
<dbReference type="Gene3D" id="3.40.50.410">
    <property type="entry name" value="von Willebrand factor, type A domain"/>
    <property type="match status" value="6"/>
</dbReference>
<feature type="domain" description="VWFA" evidence="11">
    <location>
        <begin position="28"/>
        <end position="186"/>
    </location>
</feature>
<sequence>MFHGHDRRHRFPHRRILQHRPGQLRGDRGFLKSVVTGLDIGEDKVRVGLAQYSNDTYKEFLLKDHTDNRNLLQELDKVPYRGGGTETGKALDFIRTEYFTTDAGSRRDQRVPQIAVVITNGDSTDDILDASQRLKQLGVLVFTIGVGQANVGQLQEIASRPFERFMLTIDSYQALTRLTEGLLQTVCVSMEDIRVALSEKFADIFFLVDSGISEQEFQQVWTFLTRMATQLNVGADAYRIGLAQYGSSVKVEFLLNAHQTKEQILTSLKRLRQRRRPSGEQRNLGLALDYARQNFFTSEAGSRAELGYRQYLVVLSGKESDDQIYRPSRRIKSSDCRSARLADIVFIVDESGSITTPNFQLIRTFLHSVVSGLEVQPTRVRVGVVTYNDRPQAQVFLDSFNNKTDLLNFIKILPYHGGGTSTGKALSYTRENVFVRERGSRREKGVQQVAVVITDGESQDEVDVAAAAMRRHGVTVYALGIKDAKEKELNKIASYPSSKHVFIVDDFSKLKTLKQVLQKTVCHNILRSMRSSIKEDCVQTDEADIFFLIDHSGSIYPSDFQEMRKFILEFLHTFRIGPDHVRMGVAKFADDPELEFDLTAFSDAAAIERAVLNIKQRGGGTETGKALGFMSPLFKNAAVSRGHQVSSQSQGPTVCKDVSGDLLFLVDSSGSIYPEDYQKMKDFMKAVMERSSVGRDAVHFGVVQFSTTQSPEFTLDQFYTKDELLSAVDAMTQIGGGKHTGEAIAFTQEYFSAVRGGRPALTQRLVVITDGESQDQVKEPAQRLRDSGVVIYAIGVVDANVMQLEEISGSPDRFYAERDFDALKDLEKSLALEICNPERECKKTEKADIIFLVDGSTSIMPEKFMSIQKFMSAMVNQTIVGSNLTRFGTILFSNDPQSIFSLNQHSNKREVLQAIAQLVQPTGDTYTGKALDYCLPFFGPQHGGRAAHGVPQMLMVVTDGDATDRYSLVAPAQALAKAGVLVFGIGVEGANRAQLEIMAQSKSRVFYVDNFKALETLYKNISDVICTDIKPDLTLSLSLHRAAESSNHLSVCVRRGLRARVTGGRVLLGSKFRVTCSVEPQFPGGSFQLLSPAQNHTLPAVNHSAHFLFSDFGPAHQGNYTCVYHLEVFKHNFSSESPSLQVFVAGVSTLILGFPVQTLHRCSCRLYQTLGYGVPCSFPFSVLHLQVCAGASLGLSLEYLTLEFRHKHKHTREYLTLTLEGRGGGAKGGGGANWGAVKGGRGGAQEEEEPEEEEGEESHEAREGPKGEGKELKEIPGLVSIEGNREKLKTLLCGGEQPCDWTDSRRKSRGDRGIPSSCLFAVGDTLPVEGEKERESREGERKEERGKRGEEGEKGKRETGKEREKREGERERAERGKGGERKKGREREERERRYRGERHIPGSNLTLLRRCIIHPSQMPARNRVGFSVVPPTHKLSIYVRPGCPDGSQSGVQGPLGVPGPCVGVFISRSGKSGENILKQQLHYTQIITRFSSSFFPSTCETIRLSCVSSGSICSSLTSANLSSEELPEFVETLRRTVESLREDVQRSPASILAVIQILNTSAEVASVVTTPLMEVPSVVTTPLMEVPSVVWAHGGTFCGLGSWRSLKSLSQLHRERTLNKANNIIRLCSVSSCTQGGAAGSHCALSSLLGALQNLSASLEGELSISSPHIVLKRSYISTKSRADPSPNVSVPITDTNQTNVSITTTSFSTLSALMPSRRLHWFIQYLSGFQKPSHSSSVNADVVLVRVNPEQRRGVFVTSLAFFWHFFDLSLFFWMLVSCLLLFYKTCWVFSNMSETKMTVLADTSLQHRTGTVPLDWQTGAMVPLFKKRDWRVCSSSRGIPLLSLRSSPETKETCQRWSCFYIYSILFVFRILLFNYLIKQTSKIVAKSYCFFVCLISETHSHCTGSAHNRTSNRLAKVEDARRCQEEEESGGGGVRRRSQEEEESTRTKPGLNQD</sequence>
<proteinExistence type="predicted"/>
<reference evidence="13" key="1">
    <citation type="submission" date="2024-04" db="EMBL/GenBank/DDBJ databases">
        <title>Salinicola lusitanus LLJ914,a marine bacterium isolated from the Okinawa Trough.</title>
        <authorList>
            <person name="Li J."/>
        </authorList>
    </citation>
    <scope>NUCLEOTIDE SEQUENCE [LARGE SCALE GENOMIC DNA]</scope>
</reference>
<dbReference type="Pfam" id="PF00092">
    <property type="entry name" value="VWA"/>
    <property type="match status" value="6"/>
</dbReference>
<feature type="transmembrane region" description="Helical" evidence="10">
    <location>
        <begin position="1862"/>
        <end position="1880"/>
    </location>
</feature>
<feature type="compositionally biased region" description="Acidic residues" evidence="9">
    <location>
        <begin position="1245"/>
        <end position="1257"/>
    </location>
</feature>
<keyword evidence="7" id="KW-0176">Collagen</keyword>
<dbReference type="EMBL" id="JBBPFD010000019">
    <property type="protein sequence ID" value="KAK7886008.1"/>
    <property type="molecule type" value="Genomic_DNA"/>
</dbReference>
<dbReference type="InterPro" id="IPR036465">
    <property type="entry name" value="vWFA_dom_sf"/>
</dbReference>
<keyword evidence="6" id="KW-0130">Cell adhesion</keyword>
<feature type="region of interest" description="Disordered" evidence="9">
    <location>
        <begin position="1294"/>
        <end position="1397"/>
    </location>
</feature>
<evidence type="ECO:0000256" key="3">
    <source>
        <dbReference type="ARBA" id="ARBA00022530"/>
    </source>
</evidence>
<keyword evidence="4" id="KW-0732">Signal</keyword>
<evidence type="ECO:0000256" key="7">
    <source>
        <dbReference type="ARBA" id="ARBA00023119"/>
    </source>
</evidence>
<organism evidence="12 13">
    <name type="scientific">Mugilogobius chulae</name>
    <name type="common">yellowstripe goby</name>
    <dbReference type="NCBI Taxonomy" id="88201"/>
    <lineage>
        <taxon>Eukaryota</taxon>
        <taxon>Metazoa</taxon>
        <taxon>Chordata</taxon>
        <taxon>Craniata</taxon>
        <taxon>Vertebrata</taxon>
        <taxon>Euteleostomi</taxon>
        <taxon>Actinopterygii</taxon>
        <taxon>Neopterygii</taxon>
        <taxon>Teleostei</taxon>
        <taxon>Neoteleostei</taxon>
        <taxon>Acanthomorphata</taxon>
        <taxon>Gobiaria</taxon>
        <taxon>Gobiiformes</taxon>
        <taxon>Gobioidei</taxon>
        <taxon>Gobiidae</taxon>
        <taxon>Gobionellinae</taxon>
        <taxon>Mugilogobius</taxon>
    </lineage>
</organism>
<keyword evidence="3" id="KW-0272">Extracellular matrix</keyword>
<dbReference type="FunFam" id="3.40.50.410:FF:000004">
    <property type="entry name" value="collagen alpha-6(VI) chain"/>
    <property type="match status" value="3"/>
</dbReference>
<evidence type="ECO:0000256" key="10">
    <source>
        <dbReference type="SAM" id="Phobius"/>
    </source>
</evidence>
<feature type="domain" description="VWFA" evidence="11">
    <location>
        <begin position="848"/>
        <end position="1021"/>
    </location>
</feature>
<dbReference type="InterPro" id="IPR013783">
    <property type="entry name" value="Ig-like_fold"/>
</dbReference>
<dbReference type="SMART" id="SM00327">
    <property type="entry name" value="VWA"/>
    <property type="match status" value="6"/>
</dbReference>
<dbReference type="FunFam" id="3.40.50.410:FF:000003">
    <property type="entry name" value="Collagen type VI alpha 3 chain"/>
    <property type="match status" value="1"/>
</dbReference>
<name>A0AAW0N660_9GOBI</name>
<feature type="compositionally biased region" description="Basic and acidic residues" evidence="9">
    <location>
        <begin position="1329"/>
        <end position="1397"/>
    </location>
</feature>
<feature type="domain" description="VWFA" evidence="11">
    <location>
        <begin position="343"/>
        <end position="521"/>
    </location>
</feature>
<keyword evidence="2" id="KW-0964">Secreted</keyword>
<dbReference type="CDD" id="cd01472">
    <property type="entry name" value="vWA_collagen"/>
    <property type="match status" value="1"/>
</dbReference>
<evidence type="ECO:0000256" key="2">
    <source>
        <dbReference type="ARBA" id="ARBA00022525"/>
    </source>
</evidence>
<feature type="domain" description="VWFA" evidence="11">
    <location>
        <begin position="203"/>
        <end position="347"/>
    </location>
</feature>
<dbReference type="GO" id="GO:0005581">
    <property type="term" value="C:collagen trimer"/>
    <property type="evidence" value="ECO:0007669"/>
    <property type="project" value="UniProtKB-KW"/>
</dbReference>
<evidence type="ECO:0000256" key="1">
    <source>
        <dbReference type="ARBA" id="ARBA00004498"/>
    </source>
</evidence>
<dbReference type="Proteomes" id="UP001460270">
    <property type="component" value="Unassembled WGS sequence"/>
</dbReference>
<dbReference type="PRINTS" id="PR00453">
    <property type="entry name" value="VWFADOMAIN"/>
</dbReference>
<gene>
    <name evidence="12" type="ORF">WMY93_025629</name>
</gene>
<dbReference type="Gene3D" id="2.60.40.10">
    <property type="entry name" value="Immunoglobulins"/>
    <property type="match status" value="1"/>
</dbReference>
<feature type="domain" description="VWFA" evidence="11">
    <location>
        <begin position="661"/>
        <end position="830"/>
    </location>
</feature>
<keyword evidence="13" id="KW-1185">Reference proteome</keyword>
<feature type="transmembrane region" description="Helical" evidence="10">
    <location>
        <begin position="1763"/>
        <end position="1785"/>
    </location>
</feature>
<evidence type="ECO:0000256" key="9">
    <source>
        <dbReference type="SAM" id="MobiDB-lite"/>
    </source>
</evidence>
<evidence type="ECO:0000256" key="6">
    <source>
        <dbReference type="ARBA" id="ARBA00022889"/>
    </source>
</evidence>
<feature type="compositionally biased region" description="Gly residues" evidence="9">
    <location>
        <begin position="1221"/>
        <end position="1243"/>
    </location>
</feature>
<keyword evidence="10" id="KW-0472">Membrane</keyword>
<keyword evidence="5" id="KW-0677">Repeat</keyword>
<accession>A0AAW0N660</accession>
<dbReference type="InterPro" id="IPR050525">
    <property type="entry name" value="ECM_Assembly_Org"/>
</dbReference>
<feature type="compositionally biased region" description="Basic and acidic residues" evidence="9">
    <location>
        <begin position="1258"/>
        <end position="1274"/>
    </location>
</feature>
<evidence type="ECO:0000313" key="12">
    <source>
        <dbReference type="EMBL" id="KAK7886008.1"/>
    </source>
</evidence>
<feature type="domain" description="VWFA" evidence="11">
    <location>
        <begin position="544"/>
        <end position="654"/>
    </location>
</feature>
<keyword evidence="10" id="KW-1133">Transmembrane helix</keyword>
<feature type="region of interest" description="Disordered" evidence="9">
    <location>
        <begin position="1922"/>
        <end position="1957"/>
    </location>
</feature>
<dbReference type="SUPFAM" id="SSF53300">
    <property type="entry name" value="vWA-like"/>
    <property type="match status" value="6"/>
</dbReference>
<keyword evidence="8" id="KW-0325">Glycoprotein</keyword>